<protein>
    <submittedName>
        <fullName evidence="2">Uncharacterized protein</fullName>
    </submittedName>
</protein>
<feature type="chain" id="PRO_5042081309" evidence="1">
    <location>
        <begin position="20"/>
        <end position="364"/>
    </location>
</feature>
<feature type="signal peptide" evidence="1">
    <location>
        <begin position="1"/>
        <end position="19"/>
    </location>
</feature>
<gene>
    <name evidence="2" type="ORF">CCHR01_18277</name>
</gene>
<sequence>MASFRLLIDLIAVSSGLYGERTVQANLRADEHPWLVKFRADDSTGKAQRGELLLQKFPQSPILARRRLHHNGAGPDTEGGSCLLSRDSVQFTLCLGQDRSGERFVLGEDNRLRVPTMPSLGTASACRAGDFKLRPEADAGGLKHGRRPVISANRRLTFSNNHFGPQILPAPTQSMVGQNFKLRKNKRQYQRRRCGGLSDIELVAERELPQMLWNVGWKRQVVEDEAIFTLGRQPYRRGSRAKNKVWLGVTPRHTAKKDALTTWVWFIWDAIGDISRLIRKRSRGVERGPKRVSIRVPAGKTFGVAEEAFEHVLFFHLESVFDDLAARKIRNPRSWIGLASAGMCAVSEEAILAAIGSIELWAQH</sequence>
<proteinExistence type="predicted"/>
<dbReference type="Proteomes" id="UP001243330">
    <property type="component" value="Unassembled WGS sequence"/>
</dbReference>
<accession>A0AAD9A107</accession>
<comment type="caution">
    <text evidence="2">The sequence shown here is derived from an EMBL/GenBank/DDBJ whole genome shotgun (WGS) entry which is preliminary data.</text>
</comment>
<evidence type="ECO:0000256" key="1">
    <source>
        <dbReference type="SAM" id="SignalP"/>
    </source>
</evidence>
<name>A0AAD9A107_9PEZI</name>
<keyword evidence="3" id="KW-1185">Reference proteome</keyword>
<reference evidence="2" key="1">
    <citation type="submission" date="2023-01" db="EMBL/GenBank/DDBJ databases">
        <title>Colletotrichum chrysophilum M932 genome sequence.</title>
        <authorList>
            <person name="Baroncelli R."/>
        </authorList>
    </citation>
    <scope>NUCLEOTIDE SEQUENCE</scope>
    <source>
        <strain evidence="2">M932</strain>
    </source>
</reference>
<dbReference type="AlphaFoldDB" id="A0AAD9A107"/>
<evidence type="ECO:0000313" key="3">
    <source>
        <dbReference type="Proteomes" id="UP001243330"/>
    </source>
</evidence>
<organism evidence="2 3">
    <name type="scientific">Colletotrichum chrysophilum</name>
    <dbReference type="NCBI Taxonomy" id="1836956"/>
    <lineage>
        <taxon>Eukaryota</taxon>
        <taxon>Fungi</taxon>
        <taxon>Dikarya</taxon>
        <taxon>Ascomycota</taxon>
        <taxon>Pezizomycotina</taxon>
        <taxon>Sordariomycetes</taxon>
        <taxon>Hypocreomycetidae</taxon>
        <taxon>Glomerellales</taxon>
        <taxon>Glomerellaceae</taxon>
        <taxon>Colletotrichum</taxon>
        <taxon>Colletotrichum gloeosporioides species complex</taxon>
    </lineage>
</organism>
<dbReference type="EMBL" id="JAQOWY010000720">
    <property type="protein sequence ID" value="KAK1839094.1"/>
    <property type="molecule type" value="Genomic_DNA"/>
</dbReference>
<keyword evidence="1" id="KW-0732">Signal</keyword>
<evidence type="ECO:0000313" key="2">
    <source>
        <dbReference type="EMBL" id="KAK1839094.1"/>
    </source>
</evidence>